<dbReference type="InterPro" id="IPR010917">
    <property type="entry name" value="TonB_rcpt_CS"/>
</dbReference>
<keyword evidence="7 10" id="KW-0472">Membrane</keyword>
<dbReference type="InterPro" id="IPR037066">
    <property type="entry name" value="Plug_dom_sf"/>
</dbReference>
<dbReference type="SUPFAM" id="SSF56935">
    <property type="entry name" value="Porins"/>
    <property type="match status" value="1"/>
</dbReference>
<feature type="domain" description="TonB-dependent receptor plug" evidence="15">
    <location>
        <begin position="63"/>
        <end position="167"/>
    </location>
</feature>
<reference evidence="17" key="1">
    <citation type="journal article" date="2017" name="Biotechnol. Biofuels">
        <title>Evaluation of environmental bacterial communities as a factor affecting the growth of duckweed Lemna minor.</title>
        <authorList>
            <person name="Ishizawa H."/>
            <person name="Kuroda M."/>
            <person name="Morikawa M."/>
            <person name="Ike M."/>
        </authorList>
    </citation>
    <scope>NUCLEOTIDE SEQUENCE [LARGE SCALE GENOMIC DNA]</scope>
    <source>
        <strain evidence="17">M6</strain>
    </source>
</reference>
<feature type="domain" description="TonB-dependent receptor-like beta-barrel" evidence="14">
    <location>
        <begin position="240"/>
        <end position="698"/>
    </location>
</feature>
<evidence type="ECO:0000256" key="11">
    <source>
        <dbReference type="PROSITE-ProRule" id="PRU10144"/>
    </source>
</evidence>
<keyword evidence="16" id="KW-0614">Plasmid</keyword>
<evidence type="ECO:0000313" key="17">
    <source>
        <dbReference type="Proteomes" id="UP000278756"/>
    </source>
</evidence>
<keyword evidence="3 10" id="KW-1134">Transmembrane beta strand</keyword>
<comment type="subcellular location">
    <subcellularLocation>
        <location evidence="1 10">Cell outer membrane</location>
        <topology evidence="1 10">Multi-pass membrane protein</topology>
    </subcellularLocation>
</comment>
<feature type="short sequence motif" description="TonB C-terminal box" evidence="11">
    <location>
        <begin position="734"/>
        <end position="751"/>
    </location>
</feature>
<dbReference type="Pfam" id="PF07715">
    <property type="entry name" value="Plug"/>
    <property type="match status" value="1"/>
</dbReference>
<evidence type="ECO:0000256" key="6">
    <source>
        <dbReference type="ARBA" id="ARBA00023077"/>
    </source>
</evidence>
<keyword evidence="8 16" id="KW-0675">Receptor</keyword>
<dbReference type="InterPro" id="IPR039426">
    <property type="entry name" value="TonB-dep_rcpt-like"/>
</dbReference>
<dbReference type="InterPro" id="IPR012910">
    <property type="entry name" value="Plug_dom"/>
</dbReference>
<evidence type="ECO:0000256" key="10">
    <source>
        <dbReference type="PROSITE-ProRule" id="PRU01360"/>
    </source>
</evidence>
<evidence type="ECO:0000256" key="2">
    <source>
        <dbReference type="ARBA" id="ARBA00022448"/>
    </source>
</evidence>
<dbReference type="InterPro" id="IPR036942">
    <property type="entry name" value="Beta-barrel_TonB_sf"/>
</dbReference>
<evidence type="ECO:0000313" key="16">
    <source>
        <dbReference type="EMBL" id="BBF82577.1"/>
    </source>
</evidence>
<dbReference type="PANTHER" id="PTHR30069">
    <property type="entry name" value="TONB-DEPENDENT OUTER MEMBRANE RECEPTOR"/>
    <property type="match status" value="1"/>
</dbReference>
<evidence type="ECO:0000256" key="7">
    <source>
        <dbReference type="ARBA" id="ARBA00023136"/>
    </source>
</evidence>
<keyword evidence="5 13" id="KW-0732">Signal</keyword>
<protein>
    <submittedName>
        <fullName evidence="16">Outer membrane vitamin B12 receptor BtuB</fullName>
    </submittedName>
</protein>
<evidence type="ECO:0000259" key="15">
    <source>
        <dbReference type="Pfam" id="PF07715"/>
    </source>
</evidence>
<sequence>MKRHFFSAGTSVLALLAAGTAMAAGPADTGKDAPADQTVQEITVKGEKNRTSLLAKEAEAYGTEVQVVGAKAIEDSGAINLAEAMQFLVKGVNIGYSPDEGEFTIRLDGGGDRDTLVAIDGVPTYDRGPALENIWGATAIDPHMIDRIEVYRGGNSLYFGSNGGIGVVNVITKKPDGSKKGEFGVSYGSFETREIWGNYAFPLDKDGKHSLMVYGTMLATDSPRIFDPEKFTDNVKLSGGVQDYPYNRNNIGAKYLWKIDDNTEFRANAIYVESWFQDPFPSGESYSPNTLRYPILDAAFTKRVSDKLLFEASAYYSNPKLWNAELYPEICRIAAGCVDPNNPSRTIPRGDWTGAVEPAFAHGFGTTNQFKSGYKEMGATVRATWQAHRLLEVIGGLQYVTYKDDSSEAFATPNNDFATTGVFVDLHPKLAFSPDTNLSLAVRTDFSDAFDSKTIWKFGLRQPVFGSGYIRANGGTSYSLPQTNELYQNNPRPPGATSPVFTVGNPDLLPEETKTFAAAMGYSRTFGDVSVAGELGGFHTEITNRITTTSGLTPNVYFNSSAITEIKGATASLDMSVGNQWDMNFAYTSTDASETSGSRKGLQLAETPSWFSTASVNWTSQNRRWKFLALARIQGSEWARGGPAIAGTTKPAVNGRGQDTGVPKFSHNFGNYTVVNASVTYLAGEQLQHRFQLRIVNLFDEYYAERYGYGNNFYGSAFNRGEYTNTDDRYFYGYPFEGKPRSFYATFATSF</sequence>
<evidence type="ECO:0000259" key="14">
    <source>
        <dbReference type="Pfam" id="PF00593"/>
    </source>
</evidence>
<organism evidence="16 17">
    <name type="scientific">Asticcacaulis excentricus</name>
    <dbReference type="NCBI Taxonomy" id="78587"/>
    <lineage>
        <taxon>Bacteria</taxon>
        <taxon>Pseudomonadati</taxon>
        <taxon>Pseudomonadota</taxon>
        <taxon>Alphaproteobacteria</taxon>
        <taxon>Caulobacterales</taxon>
        <taxon>Caulobacteraceae</taxon>
        <taxon>Asticcacaulis</taxon>
    </lineage>
</organism>
<dbReference type="GO" id="GO:0044718">
    <property type="term" value="P:siderophore transmembrane transport"/>
    <property type="evidence" value="ECO:0007669"/>
    <property type="project" value="TreeGrafter"/>
</dbReference>
<accession>A0A3G9G6Z8</accession>
<evidence type="ECO:0000256" key="8">
    <source>
        <dbReference type="ARBA" id="ARBA00023170"/>
    </source>
</evidence>
<dbReference type="OrthoDB" id="9764669at2"/>
<evidence type="ECO:0000256" key="5">
    <source>
        <dbReference type="ARBA" id="ARBA00022729"/>
    </source>
</evidence>
<dbReference type="RefSeq" id="WP_126424200.1">
    <property type="nucleotide sequence ID" value="NZ_AP018829.1"/>
</dbReference>
<keyword evidence="2 10" id="KW-0813">Transport</keyword>
<dbReference type="PROSITE" id="PS01156">
    <property type="entry name" value="TONB_DEPENDENT_REC_2"/>
    <property type="match status" value="1"/>
</dbReference>
<keyword evidence="4 10" id="KW-0812">Transmembrane</keyword>
<name>A0A3G9G6Z8_9CAUL</name>
<keyword evidence="6 12" id="KW-0798">TonB box</keyword>
<dbReference type="PROSITE" id="PS52016">
    <property type="entry name" value="TONB_DEPENDENT_REC_3"/>
    <property type="match status" value="1"/>
</dbReference>
<reference evidence="17" key="2">
    <citation type="journal article" date="2017" name="Plant Physiol. Biochem.">
        <title>Differential oxidative and antioxidative response of duckweed Lemna minor toward plant growth promoting/inhibiting bacteria.</title>
        <authorList>
            <person name="Ishizawa H."/>
            <person name="Kuroda M."/>
            <person name="Morikawa M."/>
            <person name="Ike M."/>
        </authorList>
    </citation>
    <scope>NUCLEOTIDE SEQUENCE [LARGE SCALE GENOMIC DNA]</scope>
    <source>
        <strain evidence="17">M6</strain>
    </source>
</reference>
<evidence type="ECO:0000256" key="12">
    <source>
        <dbReference type="RuleBase" id="RU003357"/>
    </source>
</evidence>
<geneLocation type="plasmid" evidence="17">
    <name>pasem-1 dna</name>
</geneLocation>
<dbReference type="GO" id="GO:0015344">
    <property type="term" value="F:siderophore uptake transmembrane transporter activity"/>
    <property type="evidence" value="ECO:0007669"/>
    <property type="project" value="TreeGrafter"/>
</dbReference>
<feature type="chain" id="PRO_5018109165" evidence="13">
    <location>
        <begin position="24"/>
        <end position="751"/>
    </location>
</feature>
<dbReference type="EMBL" id="AP018829">
    <property type="protein sequence ID" value="BBF82577.1"/>
    <property type="molecule type" value="Genomic_DNA"/>
</dbReference>
<keyword evidence="9 10" id="KW-0998">Cell outer membrane</keyword>
<evidence type="ECO:0000256" key="13">
    <source>
        <dbReference type="SAM" id="SignalP"/>
    </source>
</evidence>
<dbReference type="InterPro" id="IPR000531">
    <property type="entry name" value="Beta-barrel_TonB"/>
</dbReference>
<dbReference type="PANTHER" id="PTHR30069:SF29">
    <property type="entry name" value="HEMOGLOBIN AND HEMOGLOBIN-HAPTOGLOBIN-BINDING PROTEIN 1-RELATED"/>
    <property type="match status" value="1"/>
</dbReference>
<dbReference type="GO" id="GO:0009279">
    <property type="term" value="C:cell outer membrane"/>
    <property type="evidence" value="ECO:0007669"/>
    <property type="project" value="UniProtKB-SubCell"/>
</dbReference>
<comment type="similarity">
    <text evidence="10 12">Belongs to the TonB-dependent receptor family.</text>
</comment>
<dbReference type="Gene3D" id="2.170.130.10">
    <property type="entry name" value="TonB-dependent receptor, plug domain"/>
    <property type="match status" value="1"/>
</dbReference>
<dbReference type="Proteomes" id="UP000278756">
    <property type="component" value="Plasmid pASEM-1"/>
</dbReference>
<gene>
    <name evidence="16" type="ORF">EM6_3218</name>
</gene>
<evidence type="ECO:0000256" key="4">
    <source>
        <dbReference type="ARBA" id="ARBA00022692"/>
    </source>
</evidence>
<proteinExistence type="inferred from homology"/>
<feature type="signal peptide" evidence="13">
    <location>
        <begin position="1"/>
        <end position="23"/>
    </location>
</feature>
<dbReference type="Pfam" id="PF00593">
    <property type="entry name" value="TonB_dep_Rec_b-barrel"/>
    <property type="match status" value="1"/>
</dbReference>
<evidence type="ECO:0000256" key="3">
    <source>
        <dbReference type="ARBA" id="ARBA00022452"/>
    </source>
</evidence>
<evidence type="ECO:0000256" key="1">
    <source>
        <dbReference type="ARBA" id="ARBA00004571"/>
    </source>
</evidence>
<dbReference type="Gene3D" id="2.40.170.20">
    <property type="entry name" value="TonB-dependent receptor, beta-barrel domain"/>
    <property type="match status" value="1"/>
</dbReference>
<dbReference type="AlphaFoldDB" id="A0A3G9G6Z8"/>
<evidence type="ECO:0000256" key="9">
    <source>
        <dbReference type="ARBA" id="ARBA00023237"/>
    </source>
</evidence>